<dbReference type="Gene3D" id="1.10.10.10">
    <property type="entry name" value="Winged helix-like DNA-binding domain superfamily/Winged helix DNA-binding domain"/>
    <property type="match status" value="1"/>
</dbReference>
<dbReference type="Pfam" id="PF03466">
    <property type="entry name" value="LysR_substrate"/>
    <property type="match status" value="1"/>
</dbReference>
<dbReference type="InterPro" id="IPR036388">
    <property type="entry name" value="WH-like_DNA-bd_sf"/>
</dbReference>
<dbReference type="InterPro" id="IPR005119">
    <property type="entry name" value="LysR_subst-bd"/>
</dbReference>
<dbReference type="GO" id="GO:0005829">
    <property type="term" value="C:cytosol"/>
    <property type="evidence" value="ECO:0007669"/>
    <property type="project" value="TreeGrafter"/>
</dbReference>
<dbReference type="PROSITE" id="PS50931">
    <property type="entry name" value="HTH_LYSR"/>
    <property type="match status" value="1"/>
</dbReference>
<protein>
    <submittedName>
        <fullName evidence="6">HTH-type transcriptional regulator GltC</fullName>
    </submittedName>
</protein>
<feature type="domain" description="HTH lysR-type" evidence="5">
    <location>
        <begin position="1"/>
        <end position="59"/>
    </location>
</feature>
<evidence type="ECO:0000256" key="4">
    <source>
        <dbReference type="ARBA" id="ARBA00023163"/>
    </source>
</evidence>
<dbReference type="KEGG" id="gai:IMCC3135_10720"/>
<keyword evidence="7" id="KW-1185">Reference proteome</keyword>
<keyword evidence="4" id="KW-0804">Transcription</keyword>
<dbReference type="RefSeq" id="WP_088917572.1">
    <property type="nucleotide sequence ID" value="NZ_CP018632.1"/>
</dbReference>
<gene>
    <name evidence="6" type="primary">gltC_2</name>
    <name evidence="6" type="ORF">IMCC3135_10720</name>
</gene>
<dbReference type="PANTHER" id="PTHR30419">
    <property type="entry name" value="HTH-TYPE TRANSCRIPTIONAL REGULATOR YBHD"/>
    <property type="match status" value="1"/>
</dbReference>
<dbReference type="Proteomes" id="UP000250079">
    <property type="component" value="Chromosome"/>
</dbReference>
<dbReference type="InterPro" id="IPR050950">
    <property type="entry name" value="HTH-type_LysR_regulators"/>
</dbReference>
<dbReference type="SUPFAM" id="SSF53850">
    <property type="entry name" value="Periplasmic binding protein-like II"/>
    <property type="match status" value="1"/>
</dbReference>
<keyword evidence="2" id="KW-0805">Transcription regulation</keyword>
<dbReference type="GO" id="GO:0003700">
    <property type="term" value="F:DNA-binding transcription factor activity"/>
    <property type="evidence" value="ECO:0007669"/>
    <property type="project" value="InterPro"/>
</dbReference>
<dbReference type="AlphaFoldDB" id="A0A2Z2NWX5"/>
<evidence type="ECO:0000256" key="3">
    <source>
        <dbReference type="ARBA" id="ARBA00023125"/>
    </source>
</evidence>
<dbReference type="OrthoDB" id="9771171at2"/>
<dbReference type="Gene3D" id="3.40.190.290">
    <property type="match status" value="1"/>
</dbReference>
<evidence type="ECO:0000313" key="6">
    <source>
        <dbReference type="EMBL" id="ASJ72237.1"/>
    </source>
</evidence>
<evidence type="ECO:0000259" key="5">
    <source>
        <dbReference type="PROSITE" id="PS50931"/>
    </source>
</evidence>
<dbReference type="InterPro" id="IPR000847">
    <property type="entry name" value="LysR_HTH_N"/>
</dbReference>
<sequence length="312" mass="33773">MRHLQQLKYIDAVARIGSIRGAADTLAITSTALNRRILAVEEDLGTPIFERLPNGVRLSVAGEVFIQYVRQQLSDMQRVQSQIADLSGERRGQISVVCGQAMMLQFLPALVSKYRAAHPGVSFNIFVGGRQLAVSSLIDFSADLALIFEPEPNTGVQVLLDVPQQLHALMATDHPLAKQGVVRLSDCAQFPLALPSQRAGIRHILTLAAARRTLPLHVAIESDNAGFLLSCIRSEPMIAFQIPMAFSAKGPGEGICAVPIHLNDIALGSLQLAQQRGRTLPVAAARFASSISDGLTTLIDQWNEGKSKERSE</sequence>
<proteinExistence type="inferred from homology"/>
<evidence type="ECO:0000313" key="7">
    <source>
        <dbReference type="Proteomes" id="UP000250079"/>
    </source>
</evidence>
<dbReference type="PANTHER" id="PTHR30419:SF8">
    <property type="entry name" value="NITROGEN ASSIMILATION TRANSCRIPTIONAL ACTIVATOR-RELATED"/>
    <property type="match status" value="1"/>
</dbReference>
<dbReference type="EMBL" id="CP018632">
    <property type="protein sequence ID" value="ASJ72237.1"/>
    <property type="molecule type" value="Genomic_DNA"/>
</dbReference>
<comment type="similarity">
    <text evidence="1">Belongs to the LysR transcriptional regulatory family.</text>
</comment>
<name>A0A2Z2NWX5_9GAMM</name>
<keyword evidence="3" id="KW-0238">DNA-binding</keyword>
<evidence type="ECO:0000256" key="2">
    <source>
        <dbReference type="ARBA" id="ARBA00023015"/>
    </source>
</evidence>
<dbReference type="InterPro" id="IPR036390">
    <property type="entry name" value="WH_DNA-bd_sf"/>
</dbReference>
<dbReference type="Pfam" id="PF00126">
    <property type="entry name" value="HTH_1"/>
    <property type="match status" value="1"/>
</dbReference>
<dbReference type="SUPFAM" id="SSF46785">
    <property type="entry name" value="Winged helix' DNA-binding domain"/>
    <property type="match status" value="1"/>
</dbReference>
<organism evidence="6 7">
    <name type="scientific">Granulosicoccus antarcticus IMCC3135</name>
    <dbReference type="NCBI Taxonomy" id="1192854"/>
    <lineage>
        <taxon>Bacteria</taxon>
        <taxon>Pseudomonadati</taxon>
        <taxon>Pseudomonadota</taxon>
        <taxon>Gammaproteobacteria</taxon>
        <taxon>Chromatiales</taxon>
        <taxon>Granulosicoccaceae</taxon>
        <taxon>Granulosicoccus</taxon>
    </lineage>
</organism>
<accession>A0A2Z2NWX5</accession>
<evidence type="ECO:0000256" key="1">
    <source>
        <dbReference type="ARBA" id="ARBA00009437"/>
    </source>
</evidence>
<dbReference type="GO" id="GO:0003677">
    <property type="term" value="F:DNA binding"/>
    <property type="evidence" value="ECO:0007669"/>
    <property type="project" value="UniProtKB-KW"/>
</dbReference>
<reference evidence="6 7" key="1">
    <citation type="submission" date="2016-12" db="EMBL/GenBank/DDBJ databases">
        <authorList>
            <person name="Song W.-J."/>
            <person name="Kurnit D.M."/>
        </authorList>
    </citation>
    <scope>NUCLEOTIDE SEQUENCE [LARGE SCALE GENOMIC DNA]</scope>
    <source>
        <strain evidence="6 7">IMCC3135</strain>
    </source>
</reference>